<sequence length="168" mass="18748">MMILFHFYLAIIELLHDHLFRWLVLPWSQLLEWASTAFHSPKPCKSGLGRGPFIGPSLRQSSPLVALQTVVGGGACSFSPCRSAKFVRLGLEAMGPGFFWAAVSSFEEEFVSSFFFAAQSSRPPLESVAFSHHSYCFFTPSHGSRHPPPQKKRRRRSLGCTADVAMKE</sequence>
<dbReference type="Proteomes" id="UP001151532">
    <property type="component" value="Chromosome 16"/>
</dbReference>
<reference evidence="3" key="2">
    <citation type="journal article" date="2023" name="Int. J. Mol. Sci.">
        <title>De Novo Assembly and Annotation of 11 Diverse Shrub Willow (Salix) Genomes Reveals Novel Gene Organization in Sex-Linked Regions.</title>
        <authorList>
            <person name="Hyden B."/>
            <person name="Feng K."/>
            <person name="Yates T.B."/>
            <person name="Jawdy S."/>
            <person name="Cereghino C."/>
            <person name="Smart L.B."/>
            <person name="Muchero W."/>
        </authorList>
    </citation>
    <scope>NUCLEOTIDE SEQUENCE</scope>
    <source>
        <tissue evidence="3">Shoot tip</tissue>
    </source>
</reference>
<feature type="region of interest" description="Disordered" evidence="1">
    <location>
        <begin position="141"/>
        <end position="168"/>
    </location>
</feature>
<name>A0A9Q0VRT6_SALPP</name>
<evidence type="ECO:0000256" key="2">
    <source>
        <dbReference type="SAM" id="SignalP"/>
    </source>
</evidence>
<accession>A0A9Q0VRT6</accession>
<feature type="compositionally biased region" description="Basic residues" evidence="1">
    <location>
        <begin position="143"/>
        <end position="157"/>
    </location>
</feature>
<keyword evidence="4" id="KW-1185">Reference proteome</keyword>
<dbReference type="EMBL" id="JAPFFK010000007">
    <property type="protein sequence ID" value="KAJ6753579.1"/>
    <property type="molecule type" value="Genomic_DNA"/>
</dbReference>
<feature type="chain" id="PRO_5040164699" evidence="2">
    <location>
        <begin position="18"/>
        <end position="168"/>
    </location>
</feature>
<gene>
    <name evidence="3" type="ORF">OIU79_026416</name>
</gene>
<reference evidence="3" key="1">
    <citation type="submission" date="2022-11" db="EMBL/GenBank/DDBJ databases">
        <authorList>
            <person name="Hyden B.L."/>
            <person name="Feng K."/>
            <person name="Yates T."/>
            <person name="Jawdy S."/>
            <person name="Smart L.B."/>
            <person name="Muchero W."/>
        </authorList>
    </citation>
    <scope>NUCLEOTIDE SEQUENCE</scope>
    <source>
        <tissue evidence="3">Shoot tip</tissue>
    </source>
</reference>
<feature type="signal peptide" evidence="2">
    <location>
        <begin position="1"/>
        <end position="17"/>
    </location>
</feature>
<protein>
    <submittedName>
        <fullName evidence="3">Uncharacterized protein</fullName>
    </submittedName>
</protein>
<evidence type="ECO:0000313" key="3">
    <source>
        <dbReference type="EMBL" id="KAJ6753579.1"/>
    </source>
</evidence>
<organism evidence="3 4">
    <name type="scientific">Salix purpurea</name>
    <name type="common">Purple osier willow</name>
    <dbReference type="NCBI Taxonomy" id="77065"/>
    <lineage>
        <taxon>Eukaryota</taxon>
        <taxon>Viridiplantae</taxon>
        <taxon>Streptophyta</taxon>
        <taxon>Embryophyta</taxon>
        <taxon>Tracheophyta</taxon>
        <taxon>Spermatophyta</taxon>
        <taxon>Magnoliopsida</taxon>
        <taxon>eudicotyledons</taxon>
        <taxon>Gunneridae</taxon>
        <taxon>Pentapetalae</taxon>
        <taxon>rosids</taxon>
        <taxon>fabids</taxon>
        <taxon>Malpighiales</taxon>
        <taxon>Salicaceae</taxon>
        <taxon>Saliceae</taxon>
        <taxon>Salix</taxon>
    </lineage>
</organism>
<keyword evidence="2" id="KW-0732">Signal</keyword>
<dbReference type="AlphaFoldDB" id="A0A9Q0VRT6"/>
<evidence type="ECO:0000256" key="1">
    <source>
        <dbReference type="SAM" id="MobiDB-lite"/>
    </source>
</evidence>
<comment type="caution">
    <text evidence="3">The sequence shown here is derived from an EMBL/GenBank/DDBJ whole genome shotgun (WGS) entry which is preliminary data.</text>
</comment>
<proteinExistence type="predicted"/>
<dbReference type="OrthoDB" id="10496798at2759"/>
<evidence type="ECO:0000313" key="4">
    <source>
        <dbReference type="Proteomes" id="UP001151532"/>
    </source>
</evidence>